<dbReference type="GO" id="GO:0009423">
    <property type="term" value="P:chorismate biosynthetic process"/>
    <property type="evidence" value="ECO:0007669"/>
    <property type="project" value="UniProtKB-UniRule"/>
</dbReference>
<feature type="active site" description="Proton donor" evidence="8 9">
    <location>
        <position position="99"/>
    </location>
</feature>
<dbReference type="GO" id="GO:0009073">
    <property type="term" value="P:aromatic amino acid family biosynthetic process"/>
    <property type="evidence" value="ECO:0007669"/>
    <property type="project" value="UniProtKB-KW"/>
</dbReference>
<evidence type="ECO:0000256" key="9">
    <source>
        <dbReference type="PIRSR" id="PIRSR001399-1"/>
    </source>
</evidence>
<evidence type="ECO:0000256" key="6">
    <source>
        <dbReference type="ARBA" id="ARBA00023141"/>
    </source>
</evidence>
<keyword evidence="8" id="KW-0028">Amino-acid biosynthesis</keyword>
<evidence type="ECO:0000313" key="11">
    <source>
        <dbReference type="EMBL" id="WIX75511.1"/>
    </source>
</evidence>
<dbReference type="Pfam" id="PF01220">
    <property type="entry name" value="DHquinase_II"/>
    <property type="match status" value="1"/>
</dbReference>
<comment type="function">
    <text evidence="8">Catalyzes a trans-dehydration via an enolate intermediate.</text>
</comment>
<evidence type="ECO:0000256" key="3">
    <source>
        <dbReference type="ARBA" id="ARBA00011037"/>
    </source>
</evidence>
<dbReference type="GO" id="GO:0019631">
    <property type="term" value="P:quinate catabolic process"/>
    <property type="evidence" value="ECO:0007669"/>
    <property type="project" value="TreeGrafter"/>
</dbReference>
<dbReference type="HAMAP" id="MF_00169">
    <property type="entry name" value="AroQ"/>
    <property type="match status" value="1"/>
</dbReference>
<feature type="binding site" evidence="8">
    <location>
        <position position="73"/>
    </location>
    <ligand>
        <name>substrate</name>
    </ligand>
</feature>
<name>A0A9Y2IA56_9PSEU</name>
<organism evidence="11 12">
    <name type="scientific">Amycolatopsis carbonis</name>
    <dbReference type="NCBI Taxonomy" id="715471"/>
    <lineage>
        <taxon>Bacteria</taxon>
        <taxon>Bacillati</taxon>
        <taxon>Actinomycetota</taxon>
        <taxon>Actinomycetes</taxon>
        <taxon>Pseudonocardiales</taxon>
        <taxon>Pseudonocardiaceae</taxon>
        <taxon>Amycolatopsis</taxon>
    </lineage>
</organism>
<evidence type="ECO:0000256" key="8">
    <source>
        <dbReference type="HAMAP-Rule" id="MF_00169"/>
    </source>
</evidence>
<evidence type="ECO:0000256" key="10">
    <source>
        <dbReference type="PIRSR" id="PIRSR001399-3"/>
    </source>
</evidence>
<evidence type="ECO:0000313" key="12">
    <source>
        <dbReference type="Proteomes" id="UP001236014"/>
    </source>
</evidence>
<dbReference type="InterPro" id="IPR001874">
    <property type="entry name" value="DHquinase_II"/>
</dbReference>
<evidence type="ECO:0000256" key="5">
    <source>
        <dbReference type="ARBA" id="ARBA00012060"/>
    </source>
</evidence>
<dbReference type="Proteomes" id="UP001236014">
    <property type="component" value="Chromosome"/>
</dbReference>
<dbReference type="NCBIfam" id="NF003807">
    <property type="entry name" value="PRK05395.1-4"/>
    <property type="match status" value="1"/>
</dbReference>
<keyword evidence="7 8" id="KW-0456">Lyase</keyword>
<feature type="binding site" evidence="8">
    <location>
        <position position="110"/>
    </location>
    <ligand>
        <name>substrate</name>
    </ligand>
</feature>
<comment type="similarity">
    <text evidence="3 8">Belongs to the type-II 3-dehydroquinase family.</text>
</comment>
<keyword evidence="12" id="KW-1185">Reference proteome</keyword>
<dbReference type="KEGG" id="acab:QRX50_28830"/>
<dbReference type="GO" id="GO:0003855">
    <property type="term" value="F:3-dehydroquinate dehydratase activity"/>
    <property type="evidence" value="ECO:0007669"/>
    <property type="project" value="UniProtKB-UniRule"/>
</dbReference>
<keyword evidence="6 8" id="KW-0057">Aromatic amino acid biosynthesis</keyword>
<dbReference type="SUPFAM" id="SSF52304">
    <property type="entry name" value="Type II 3-dehydroquinate dehydratase"/>
    <property type="match status" value="1"/>
</dbReference>
<feature type="binding site" evidence="8">
    <location>
        <begin position="100"/>
        <end position="101"/>
    </location>
    <ligand>
        <name>substrate</name>
    </ligand>
</feature>
<dbReference type="InterPro" id="IPR018509">
    <property type="entry name" value="DHquinase_II_CS"/>
</dbReference>
<dbReference type="GO" id="GO:0008652">
    <property type="term" value="P:amino acid biosynthetic process"/>
    <property type="evidence" value="ECO:0007669"/>
    <property type="project" value="UniProtKB-KW"/>
</dbReference>
<dbReference type="PANTHER" id="PTHR21272">
    <property type="entry name" value="CATABOLIC 3-DEHYDROQUINASE"/>
    <property type="match status" value="1"/>
</dbReference>
<dbReference type="PIRSF" id="PIRSF001399">
    <property type="entry name" value="DHquinase_II"/>
    <property type="match status" value="1"/>
</dbReference>
<evidence type="ECO:0000256" key="7">
    <source>
        <dbReference type="ARBA" id="ARBA00023239"/>
    </source>
</evidence>
<evidence type="ECO:0000256" key="2">
    <source>
        <dbReference type="ARBA" id="ARBA00004902"/>
    </source>
</evidence>
<comment type="subunit">
    <text evidence="4 8">Homododecamer.</text>
</comment>
<feature type="site" description="Transition state stabilizer" evidence="8 10">
    <location>
        <position position="17"/>
    </location>
</feature>
<dbReference type="Gene3D" id="3.40.50.9100">
    <property type="entry name" value="Dehydroquinase, class II"/>
    <property type="match status" value="1"/>
</dbReference>
<gene>
    <name evidence="8" type="primary">aroQ</name>
    <name evidence="11" type="ORF">QRX50_28830</name>
</gene>
<dbReference type="EC" id="4.2.1.10" evidence="5 8"/>
<evidence type="ECO:0000256" key="4">
    <source>
        <dbReference type="ARBA" id="ARBA00011193"/>
    </source>
</evidence>
<comment type="pathway">
    <text evidence="2 8">Metabolic intermediate biosynthesis; chorismate biosynthesis; chorismate from D-erythrose 4-phosphate and phosphoenolpyruvate: step 3/7.</text>
</comment>
<sequence length="146" mass="16133">MHVLVLQGPNLNRLGKRDPRFYGTHPLTEVTSQIDTRAGELGVKVDHVQANCEGRLIDWLQEHQDDADAIICNPAGLTNYGLSLRDALSDTGLDLAIVHLSNPLGREPWRREDVFAEIADLYLAGAGWHGYVMALDGLHVRAADRT</sequence>
<dbReference type="RefSeq" id="WP_285966282.1">
    <property type="nucleotide sequence ID" value="NZ_CP127294.1"/>
</dbReference>
<dbReference type="InterPro" id="IPR036441">
    <property type="entry name" value="DHquinase_II_sf"/>
</dbReference>
<accession>A0A9Y2IA56</accession>
<proteinExistence type="inferred from homology"/>
<dbReference type="PROSITE" id="PS01029">
    <property type="entry name" value="DEHYDROQUINASE_II"/>
    <property type="match status" value="1"/>
</dbReference>
<dbReference type="AlphaFoldDB" id="A0A9Y2IA56"/>
<comment type="catalytic activity">
    <reaction evidence="1 8">
        <text>3-dehydroquinate = 3-dehydroshikimate + H2O</text>
        <dbReference type="Rhea" id="RHEA:21096"/>
        <dbReference type="ChEBI" id="CHEBI:15377"/>
        <dbReference type="ChEBI" id="CHEBI:16630"/>
        <dbReference type="ChEBI" id="CHEBI:32364"/>
        <dbReference type="EC" id="4.2.1.10"/>
    </reaction>
</comment>
<evidence type="ECO:0000256" key="1">
    <source>
        <dbReference type="ARBA" id="ARBA00001864"/>
    </source>
</evidence>
<feature type="binding site" evidence="8">
    <location>
        <position position="86"/>
    </location>
    <ligand>
        <name>substrate</name>
    </ligand>
</feature>
<protein>
    <recommendedName>
        <fullName evidence="5 8">3-dehydroquinate dehydratase</fullName>
        <shortName evidence="8">3-dehydroquinase</shortName>
        <ecNumber evidence="5 8">4.2.1.10</ecNumber>
    </recommendedName>
    <alternativeName>
        <fullName evidence="8">Type II DHQase</fullName>
    </alternativeName>
</protein>
<comment type="caution">
    <text evidence="8">Lacks conserved residue(s) required for the propagation of feature annotation.</text>
</comment>
<dbReference type="EMBL" id="CP127294">
    <property type="protein sequence ID" value="WIX75511.1"/>
    <property type="molecule type" value="Genomic_DNA"/>
</dbReference>
<feature type="active site" description="Proton acceptor" evidence="8 9">
    <location>
        <position position="22"/>
    </location>
</feature>
<dbReference type="PANTHER" id="PTHR21272:SF3">
    <property type="entry name" value="CATABOLIC 3-DEHYDROQUINASE"/>
    <property type="match status" value="1"/>
</dbReference>
<reference evidence="11 12" key="1">
    <citation type="submission" date="2023-06" db="EMBL/GenBank/DDBJ databases">
        <authorList>
            <person name="Oyuntsetseg B."/>
            <person name="Kim S.B."/>
        </authorList>
    </citation>
    <scope>NUCLEOTIDE SEQUENCE [LARGE SCALE GENOMIC DNA]</scope>
    <source>
        <strain evidence="11 12">2-15</strain>
    </source>
</reference>